<dbReference type="PANTHER" id="PTHR33992:SF1">
    <property type="entry name" value="RIBONUCLEASE P PROTEIN COMPONENT"/>
    <property type="match status" value="1"/>
</dbReference>
<dbReference type="GO" id="GO:0004526">
    <property type="term" value="F:ribonuclease P activity"/>
    <property type="evidence" value="ECO:0007669"/>
    <property type="project" value="UniProtKB-UniRule"/>
</dbReference>
<dbReference type="GO" id="GO:0000049">
    <property type="term" value="F:tRNA binding"/>
    <property type="evidence" value="ECO:0007669"/>
    <property type="project" value="UniProtKB-UniRule"/>
</dbReference>
<evidence type="ECO:0000256" key="6">
    <source>
        <dbReference type="ARBA" id="ARBA00022884"/>
    </source>
</evidence>
<dbReference type="InterPro" id="IPR000100">
    <property type="entry name" value="RNase_P"/>
</dbReference>
<gene>
    <name evidence="7 10" type="primary">rnpA</name>
    <name evidence="10" type="ORF">BLA24_17955</name>
</gene>
<dbReference type="GO" id="GO:0042781">
    <property type="term" value="F:3'-tRNA processing endoribonuclease activity"/>
    <property type="evidence" value="ECO:0007669"/>
    <property type="project" value="TreeGrafter"/>
</dbReference>
<accession>A0A2G1XHR2</accession>
<evidence type="ECO:0000256" key="4">
    <source>
        <dbReference type="ARBA" id="ARBA00022759"/>
    </source>
</evidence>
<comment type="similarity">
    <text evidence="7">Belongs to the RnpA family.</text>
</comment>
<dbReference type="HAMAP" id="MF_00227">
    <property type="entry name" value="RNase_P"/>
    <property type="match status" value="1"/>
</dbReference>
<dbReference type="Pfam" id="PF00825">
    <property type="entry name" value="Ribonuclease_P"/>
    <property type="match status" value="1"/>
</dbReference>
<keyword evidence="3 7" id="KW-0540">Nuclease</keyword>
<sequence>MLPSESRLRRREDFATAVRRGRRAGRPLLVVHLRSGNTDPHTPGGNAPQVRAGFVVSKAVGGAVVRNRVKRRLRHLVRDRLDQLPAGSLVVVRALPGAGEADHDQLARDLDTALQRLLGGAPRSNPPGGAPRNPGHPGGSAQ</sequence>
<evidence type="ECO:0000256" key="2">
    <source>
        <dbReference type="ARBA" id="ARBA00022694"/>
    </source>
</evidence>
<keyword evidence="2 7" id="KW-0819">tRNA processing</keyword>
<dbReference type="NCBIfam" id="TIGR00188">
    <property type="entry name" value="rnpA"/>
    <property type="match status" value="1"/>
</dbReference>
<evidence type="ECO:0000313" key="10">
    <source>
        <dbReference type="EMBL" id="PHQ50679.1"/>
    </source>
</evidence>
<protein>
    <recommendedName>
        <fullName evidence="7 8">Ribonuclease P protein component</fullName>
        <shortName evidence="7">RNase P protein</shortName>
        <shortName evidence="7">RNaseP protein</shortName>
        <ecNumber evidence="7 8">3.1.26.5</ecNumber>
    </recommendedName>
    <alternativeName>
        <fullName evidence="7">Protein C5</fullName>
    </alternativeName>
</protein>
<comment type="subunit">
    <text evidence="7">Consists of a catalytic RNA component (M1 or rnpB) and a protein subunit.</text>
</comment>
<keyword evidence="4 7" id="KW-0255">Endonuclease</keyword>
<evidence type="ECO:0000256" key="5">
    <source>
        <dbReference type="ARBA" id="ARBA00022801"/>
    </source>
</evidence>
<evidence type="ECO:0000256" key="8">
    <source>
        <dbReference type="NCBIfam" id="TIGR00188"/>
    </source>
</evidence>
<evidence type="ECO:0000256" key="1">
    <source>
        <dbReference type="ARBA" id="ARBA00002663"/>
    </source>
</evidence>
<keyword evidence="6 7" id="KW-0694">RNA-binding</keyword>
<dbReference type="PROSITE" id="PS00648">
    <property type="entry name" value="RIBONUCLEASE_P"/>
    <property type="match status" value="1"/>
</dbReference>
<dbReference type="PANTHER" id="PTHR33992">
    <property type="entry name" value="RIBONUCLEASE P PROTEIN COMPONENT"/>
    <property type="match status" value="1"/>
</dbReference>
<dbReference type="GO" id="GO:0030677">
    <property type="term" value="C:ribonuclease P complex"/>
    <property type="evidence" value="ECO:0007669"/>
    <property type="project" value="TreeGrafter"/>
</dbReference>
<comment type="caution">
    <text evidence="10">The sequence shown here is derived from an EMBL/GenBank/DDBJ whole genome shotgun (WGS) entry which is preliminary data.</text>
</comment>
<dbReference type="InterPro" id="IPR020539">
    <property type="entry name" value="RNase_P_CS"/>
</dbReference>
<reference evidence="10 11" key="1">
    <citation type="journal article" date="2017" name="Biochemistry">
        <title>Identification of the Biosynthetic Pathway for the Antibiotic Bicyclomycin.</title>
        <authorList>
            <person name="Patteson J."/>
            <person name="Cai W."/>
            <person name="Johnson R.A."/>
            <person name="Santa Maria K."/>
            <person name="Li B."/>
        </authorList>
    </citation>
    <scope>NUCLEOTIDE SEQUENCE [LARGE SCALE GENOMIC DNA]</scope>
    <source>
        <strain evidence="10 11">ATCC 21532</strain>
    </source>
</reference>
<keyword evidence="5 7" id="KW-0378">Hydrolase</keyword>
<dbReference type="GO" id="GO:0001682">
    <property type="term" value="P:tRNA 5'-leader removal"/>
    <property type="evidence" value="ECO:0007669"/>
    <property type="project" value="UniProtKB-UniRule"/>
</dbReference>
<dbReference type="OrthoDB" id="196964at2"/>
<dbReference type="EMBL" id="NHZO01000148">
    <property type="protein sequence ID" value="PHQ50679.1"/>
    <property type="molecule type" value="Genomic_DNA"/>
</dbReference>
<evidence type="ECO:0000256" key="3">
    <source>
        <dbReference type="ARBA" id="ARBA00022722"/>
    </source>
</evidence>
<evidence type="ECO:0000256" key="9">
    <source>
        <dbReference type="SAM" id="MobiDB-lite"/>
    </source>
</evidence>
<dbReference type="InterPro" id="IPR014721">
    <property type="entry name" value="Ribsml_uS5_D2-typ_fold_subgr"/>
</dbReference>
<evidence type="ECO:0000313" key="11">
    <source>
        <dbReference type="Proteomes" id="UP000222531"/>
    </source>
</evidence>
<name>A0A2G1XHR2_STRCJ</name>
<organism evidence="10 11">
    <name type="scientific">Streptomyces cinnamoneus</name>
    <name type="common">Streptoverticillium cinnamoneum</name>
    <dbReference type="NCBI Taxonomy" id="53446"/>
    <lineage>
        <taxon>Bacteria</taxon>
        <taxon>Bacillati</taxon>
        <taxon>Actinomycetota</taxon>
        <taxon>Actinomycetes</taxon>
        <taxon>Kitasatosporales</taxon>
        <taxon>Streptomycetaceae</taxon>
        <taxon>Streptomyces</taxon>
        <taxon>Streptomyces cinnamoneus group</taxon>
    </lineage>
</organism>
<evidence type="ECO:0000256" key="7">
    <source>
        <dbReference type="HAMAP-Rule" id="MF_00227"/>
    </source>
</evidence>
<feature type="region of interest" description="Disordered" evidence="9">
    <location>
        <begin position="118"/>
        <end position="142"/>
    </location>
</feature>
<comment type="function">
    <text evidence="1 7">RNaseP catalyzes the removal of the 5'-leader sequence from pre-tRNA to produce the mature 5'-terminus. It can also cleave other RNA substrates such as 4.5S RNA. The protein component plays an auxiliary but essential role in vivo by binding to the 5'-leader sequence and broadening the substrate specificity of the ribozyme.</text>
</comment>
<dbReference type="SUPFAM" id="SSF54211">
    <property type="entry name" value="Ribosomal protein S5 domain 2-like"/>
    <property type="match status" value="1"/>
</dbReference>
<dbReference type="InterPro" id="IPR020568">
    <property type="entry name" value="Ribosomal_Su5_D2-typ_SF"/>
</dbReference>
<proteinExistence type="inferred from homology"/>
<keyword evidence="11" id="KW-1185">Reference proteome</keyword>
<dbReference type="Gene3D" id="3.30.230.10">
    <property type="match status" value="1"/>
</dbReference>
<comment type="catalytic activity">
    <reaction evidence="7">
        <text>Endonucleolytic cleavage of RNA, removing 5'-extranucleotides from tRNA precursor.</text>
        <dbReference type="EC" id="3.1.26.5"/>
    </reaction>
</comment>
<dbReference type="AlphaFoldDB" id="A0A2G1XHR2"/>
<dbReference type="EC" id="3.1.26.5" evidence="7 8"/>
<dbReference type="Proteomes" id="UP000222531">
    <property type="component" value="Unassembled WGS sequence"/>
</dbReference>